<dbReference type="InterPro" id="IPR042517">
    <property type="entry name" value="Glyco_hydro_64_N_2"/>
</dbReference>
<sequence>MPDSLHFLIKNDTDSLCYAYLTGFAIQYNLRRCFLKSDGRSLFFPTSSGMDSPRTTLDGDCAISIAACESFSLQVPQLSGGRLWISKNDRLAFFLDPGPQLVEPSVTNLTDANNQIDFSFVEFTLNEQGLYANISYVDFVGCLSVGLELLEMSGNIQKVKGLAPGGIDEVANGLREQSRVDGFDWTKLVVTRDSGGGVSRILNATNAKAVGADFGGYFEPYVDQVWKKYDYTTGCGLEIDTQLPQGVLTGSVNSAGLLDFGPGLTFTRPCTADIFGCNSGPFITGDNQVRNALIPRLAAGFVRSTLLCAACQPCELSDFYMDSQTHHYSRLIHKASVDGKGYGFAYDDVDPKNGTDQSGKVNSGTPVGLTIVVVG</sequence>
<dbReference type="PROSITE" id="PS52006">
    <property type="entry name" value="GH64"/>
    <property type="match status" value="1"/>
</dbReference>
<keyword evidence="2" id="KW-0378">Hydrolase</keyword>
<evidence type="ECO:0000259" key="1">
    <source>
        <dbReference type="PROSITE" id="PS52006"/>
    </source>
</evidence>
<dbReference type="GO" id="GO:0016787">
    <property type="term" value="F:hydrolase activity"/>
    <property type="evidence" value="ECO:0007669"/>
    <property type="project" value="UniProtKB-KW"/>
</dbReference>
<dbReference type="PANTHER" id="PTHR38165">
    <property type="match status" value="1"/>
</dbReference>
<organism evidence="2 3">
    <name type="scientific">Aureobasidium subglaciale (strain EXF-2481)</name>
    <name type="common">Aureobasidium pullulans var. subglaciale</name>
    <dbReference type="NCBI Taxonomy" id="1043005"/>
    <lineage>
        <taxon>Eukaryota</taxon>
        <taxon>Fungi</taxon>
        <taxon>Dikarya</taxon>
        <taxon>Ascomycota</taxon>
        <taxon>Pezizomycotina</taxon>
        <taxon>Dothideomycetes</taxon>
        <taxon>Dothideomycetidae</taxon>
        <taxon>Dothideales</taxon>
        <taxon>Saccotheciaceae</taxon>
        <taxon>Aureobasidium</taxon>
    </lineage>
</organism>
<dbReference type="Proteomes" id="UP000030641">
    <property type="component" value="Unassembled WGS sequence"/>
</dbReference>
<evidence type="ECO:0000313" key="2">
    <source>
        <dbReference type="EMBL" id="KEQ96315.1"/>
    </source>
</evidence>
<gene>
    <name evidence="2" type="ORF">AUEXF2481DRAFT_78749</name>
</gene>
<dbReference type="PANTHER" id="PTHR38165:SF1">
    <property type="entry name" value="GLUCANASE B"/>
    <property type="match status" value="1"/>
</dbReference>
<feature type="domain" description="GH64" evidence="1">
    <location>
        <begin position="2"/>
        <end position="375"/>
    </location>
</feature>
<dbReference type="Gene3D" id="3.30.920.50">
    <property type="entry name" value="Beta-1,3-glucanase, C-terminal domain"/>
    <property type="match status" value="1"/>
</dbReference>
<dbReference type="InterPro" id="IPR037398">
    <property type="entry name" value="Glyco_hydro_64_fam"/>
</dbReference>
<dbReference type="STRING" id="1043005.A0A074YEY8"/>
<dbReference type="HOGENOM" id="CLU_032886_2_0_1"/>
<dbReference type="RefSeq" id="XP_013345066.1">
    <property type="nucleotide sequence ID" value="XM_013489612.1"/>
</dbReference>
<dbReference type="InterPro" id="IPR037176">
    <property type="entry name" value="Osmotin/thaumatin-like_sf"/>
</dbReference>
<protein>
    <submittedName>
        <fullName evidence="2">Glycoside hydrolase family 64 protein</fullName>
    </submittedName>
</protein>
<dbReference type="Pfam" id="PF16483">
    <property type="entry name" value="Glyco_hydro_64"/>
    <property type="match status" value="1"/>
</dbReference>
<evidence type="ECO:0000313" key="3">
    <source>
        <dbReference type="Proteomes" id="UP000030641"/>
    </source>
</evidence>
<dbReference type="OrthoDB" id="5290283at2759"/>
<dbReference type="InParanoid" id="A0A074YEY8"/>
<dbReference type="EMBL" id="KL584756">
    <property type="protein sequence ID" value="KEQ96315.1"/>
    <property type="molecule type" value="Genomic_DNA"/>
</dbReference>
<keyword evidence="3" id="KW-1185">Reference proteome</keyword>
<dbReference type="GeneID" id="25371483"/>
<accession>A0A074YEY8</accession>
<dbReference type="AlphaFoldDB" id="A0A074YEY8"/>
<dbReference type="InterPro" id="IPR032477">
    <property type="entry name" value="Glyco_hydro_64"/>
</dbReference>
<name>A0A074YEY8_AURSE</name>
<proteinExistence type="predicted"/>
<dbReference type="OMA" id="NIDIRWG"/>
<reference evidence="2 3" key="1">
    <citation type="journal article" date="2014" name="BMC Genomics">
        <title>Genome sequencing of four Aureobasidium pullulans varieties: biotechnological potential, stress tolerance, and description of new species.</title>
        <authorList>
            <person name="Gostin Ar C."/>
            <person name="Ohm R.A."/>
            <person name="Kogej T."/>
            <person name="Sonjak S."/>
            <person name="Turk M."/>
            <person name="Zajc J."/>
            <person name="Zalar P."/>
            <person name="Grube M."/>
            <person name="Sun H."/>
            <person name="Han J."/>
            <person name="Sharma A."/>
            <person name="Chiniquy J."/>
            <person name="Ngan C.Y."/>
            <person name="Lipzen A."/>
            <person name="Barry K."/>
            <person name="Grigoriev I.V."/>
            <person name="Gunde-Cimerman N."/>
        </authorList>
    </citation>
    <scope>NUCLEOTIDE SEQUENCE [LARGE SCALE GENOMIC DNA]</scope>
    <source>
        <strain evidence="2 3">EXF-2481</strain>
    </source>
</reference>
<dbReference type="Gene3D" id="2.60.110.10">
    <property type="entry name" value="Thaumatin"/>
    <property type="match status" value="1"/>
</dbReference>